<feature type="transmembrane region" description="Helical" evidence="1">
    <location>
        <begin position="47"/>
        <end position="66"/>
    </location>
</feature>
<keyword evidence="1" id="KW-0472">Membrane</keyword>
<evidence type="ECO:0000256" key="1">
    <source>
        <dbReference type="SAM" id="Phobius"/>
    </source>
</evidence>
<protein>
    <submittedName>
        <fullName evidence="2">Uncharacterized protein</fullName>
    </submittedName>
</protein>
<feature type="transmembrane region" description="Helical" evidence="1">
    <location>
        <begin position="23"/>
        <end position="41"/>
    </location>
</feature>
<name>A0ABM7WV21_9BACT</name>
<dbReference type="EMBL" id="AP025591">
    <property type="protein sequence ID" value="BDG03306.1"/>
    <property type="molecule type" value="Genomic_DNA"/>
</dbReference>
<proteinExistence type="predicted"/>
<keyword evidence="3" id="KW-1185">Reference proteome</keyword>
<sequence>MARWAGWGAGPAGAGATGGPSRVFLVIALLGAIVVTVISAVRRELPAAAVAGLAAIYFALRLFAGLGRGER</sequence>
<keyword evidence="1" id="KW-1133">Transmembrane helix</keyword>
<dbReference type="Proteomes" id="UP001162891">
    <property type="component" value="Chromosome"/>
</dbReference>
<gene>
    <name evidence="2" type="ORF">AMOR_23020</name>
</gene>
<organism evidence="2 3">
    <name type="scientific">Anaeromyxobacter oryzae</name>
    <dbReference type="NCBI Taxonomy" id="2918170"/>
    <lineage>
        <taxon>Bacteria</taxon>
        <taxon>Pseudomonadati</taxon>
        <taxon>Myxococcota</taxon>
        <taxon>Myxococcia</taxon>
        <taxon>Myxococcales</taxon>
        <taxon>Cystobacterineae</taxon>
        <taxon>Anaeromyxobacteraceae</taxon>
        <taxon>Anaeromyxobacter</taxon>
    </lineage>
</organism>
<dbReference type="RefSeq" id="WP_248361201.1">
    <property type="nucleotide sequence ID" value="NZ_AP025591.1"/>
</dbReference>
<keyword evidence="1" id="KW-0812">Transmembrane</keyword>
<reference evidence="3" key="1">
    <citation type="journal article" date="2022" name="Int. J. Syst. Evol. Microbiol.">
        <title>Anaeromyxobacter oryzae sp. nov., Anaeromyxobacter diazotrophicus sp. nov. and Anaeromyxobacter paludicola sp. nov., isolated from paddy soils.</title>
        <authorList>
            <person name="Itoh H."/>
            <person name="Xu Z."/>
            <person name="Mise K."/>
            <person name="Masuda Y."/>
            <person name="Ushijima N."/>
            <person name="Hayakawa C."/>
            <person name="Shiratori Y."/>
            <person name="Senoo K."/>
        </authorList>
    </citation>
    <scope>NUCLEOTIDE SEQUENCE [LARGE SCALE GENOMIC DNA]</scope>
    <source>
        <strain evidence="3">Red232</strain>
    </source>
</reference>
<evidence type="ECO:0000313" key="2">
    <source>
        <dbReference type="EMBL" id="BDG03306.1"/>
    </source>
</evidence>
<evidence type="ECO:0000313" key="3">
    <source>
        <dbReference type="Proteomes" id="UP001162891"/>
    </source>
</evidence>
<accession>A0ABM7WV21</accession>